<evidence type="ECO:0000313" key="1">
    <source>
        <dbReference type="EMBL" id="QKE93999.1"/>
    </source>
</evidence>
<accession>A0A6M8HZN9</accession>
<protein>
    <submittedName>
        <fullName evidence="1">Uncharacterized protein</fullName>
    </submittedName>
</protein>
<reference evidence="1 2" key="1">
    <citation type="journal article" date="2014" name="World J. Microbiol. Biotechnol.">
        <title>Biodiversity and physiological characteristics of Antarctic and Arctic lichens-associated bacteria.</title>
        <authorList>
            <person name="Lee Y.M."/>
            <person name="Kim E.H."/>
            <person name="Lee H.K."/>
            <person name="Hong S.G."/>
        </authorList>
    </citation>
    <scope>NUCLEOTIDE SEQUENCE [LARGE SCALE GENOMIC DNA]</scope>
    <source>
        <strain evidence="1 2">PAMC 26569</strain>
        <plasmid evidence="1">unnamed7</plasmid>
    </source>
</reference>
<keyword evidence="1" id="KW-0614">Plasmid</keyword>
<dbReference type="Proteomes" id="UP000500767">
    <property type="component" value="Plasmid unnamed7"/>
</dbReference>
<dbReference type="AlphaFoldDB" id="A0A6M8HZN9"/>
<geneLocation type="plasmid" evidence="1 2">
    <name>unnamed7</name>
</geneLocation>
<keyword evidence="2" id="KW-1185">Reference proteome</keyword>
<proteinExistence type="predicted"/>
<organism evidence="1 2">
    <name type="scientific">Lichenicola cladoniae</name>
    <dbReference type="NCBI Taxonomy" id="1484109"/>
    <lineage>
        <taxon>Bacteria</taxon>
        <taxon>Pseudomonadati</taxon>
        <taxon>Pseudomonadota</taxon>
        <taxon>Alphaproteobacteria</taxon>
        <taxon>Acetobacterales</taxon>
        <taxon>Acetobacteraceae</taxon>
        <taxon>Lichenicola</taxon>
    </lineage>
</organism>
<evidence type="ECO:0000313" key="2">
    <source>
        <dbReference type="Proteomes" id="UP000500767"/>
    </source>
</evidence>
<dbReference type="KEGG" id="lck:HN018_28155"/>
<name>A0A6M8HZN9_9PROT</name>
<dbReference type="RefSeq" id="WP_171837876.1">
    <property type="nucleotide sequence ID" value="NZ_CP053714.1"/>
</dbReference>
<sequence>MPAFPIVDRYRAELRAMPFPRMDDAGMVDLRRRGADAHQSSAIEGIHPTPELEALFTMLLEERVPPDVSDPYVHRYVMERIVAADRAQAMREAV</sequence>
<gene>
    <name evidence="1" type="ORF">HN018_28155</name>
</gene>
<dbReference type="EMBL" id="CP053714">
    <property type="protein sequence ID" value="QKE93999.1"/>
    <property type="molecule type" value="Genomic_DNA"/>
</dbReference>